<keyword evidence="5" id="KW-1185">Reference proteome</keyword>
<dbReference type="EMBL" id="QXFT01000229">
    <property type="protein sequence ID" value="KAE9350188.1"/>
    <property type="molecule type" value="Genomic_DNA"/>
</dbReference>
<reference evidence="2 4" key="1">
    <citation type="submission" date="2018-09" db="EMBL/GenBank/DDBJ databases">
        <title>Genomic investigation of the strawberry pathogen Phytophthora fragariae indicates pathogenicity is determined by transcriptional variation in three key races.</title>
        <authorList>
            <person name="Adams T.M."/>
            <person name="Armitage A.D."/>
            <person name="Sobczyk M.K."/>
            <person name="Bates H.J."/>
            <person name="Dunwell J.M."/>
            <person name="Nellist C.F."/>
            <person name="Harrison R.J."/>
        </authorList>
    </citation>
    <scope>NUCLEOTIDE SEQUENCE [LARGE SCALE GENOMIC DNA]</scope>
    <source>
        <strain evidence="2 4">SCRP249</strain>
        <strain evidence="3 5">SCRP333</strain>
    </source>
</reference>
<proteinExistence type="predicted"/>
<keyword evidence="1" id="KW-0812">Transmembrane</keyword>
<name>A0A6A3P1Q7_9STRA</name>
<feature type="transmembrane region" description="Helical" evidence="1">
    <location>
        <begin position="171"/>
        <end position="196"/>
    </location>
</feature>
<keyword evidence="1" id="KW-1133">Transmembrane helix</keyword>
<dbReference type="Proteomes" id="UP000434957">
    <property type="component" value="Unassembled WGS sequence"/>
</dbReference>
<protein>
    <submittedName>
        <fullName evidence="2">Uncharacterized protein</fullName>
    </submittedName>
</protein>
<accession>A0A6A3P1Q7</accession>
<evidence type="ECO:0000313" key="4">
    <source>
        <dbReference type="Proteomes" id="UP000429607"/>
    </source>
</evidence>
<keyword evidence="1" id="KW-0472">Membrane</keyword>
<evidence type="ECO:0000256" key="1">
    <source>
        <dbReference type="SAM" id="Phobius"/>
    </source>
</evidence>
<dbReference type="Proteomes" id="UP000429607">
    <property type="component" value="Unassembled WGS sequence"/>
</dbReference>
<organism evidence="2 4">
    <name type="scientific">Phytophthora rubi</name>
    <dbReference type="NCBI Taxonomy" id="129364"/>
    <lineage>
        <taxon>Eukaryota</taxon>
        <taxon>Sar</taxon>
        <taxon>Stramenopiles</taxon>
        <taxon>Oomycota</taxon>
        <taxon>Peronosporomycetes</taxon>
        <taxon>Peronosporales</taxon>
        <taxon>Peronosporaceae</taxon>
        <taxon>Phytophthora</taxon>
    </lineage>
</organism>
<sequence length="206" mass="23521">MSTSMPVLRTPGGTRALLNALGLAERVLQPFCVENGRGEDMFTPVVCSLTEENEGLFTQEDVTEAMNRVCDGAGSRFFYKFKTKRKYGRADFIDEHWDGIDGLSCRQCDKLPSYRTEGYNGHSRIKWKEKNVDRIRVNCREVYRPLKTAMKKELQFVRFIPKPHKSGSFKYGGLVAGVSTSGVFCGMYVVNGYWPYNGRSRSRQQR</sequence>
<evidence type="ECO:0000313" key="3">
    <source>
        <dbReference type="EMBL" id="KAE9350188.1"/>
    </source>
</evidence>
<dbReference type="EMBL" id="QXFV01000064">
    <property type="protein sequence ID" value="KAE9050901.1"/>
    <property type="molecule type" value="Genomic_DNA"/>
</dbReference>
<dbReference type="AlphaFoldDB" id="A0A6A3P1Q7"/>
<comment type="caution">
    <text evidence="2">The sequence shown here is derived from an EMBL/GenBank/DDBJ whole genome shotgun (WGS) entry which is preliminary data.</text>
</comment>
<evidence type="ECO:0000313" key="5">
    <source>
        <dbReference type="Proteomes" id="UP000434957"/>
    </source>
</evidence>
<evidence type="ECO:0000313" key="2">
    <source>
        <dbReference type="EMBL" id="KAE9050901.1"/>
    </source>
</evidence>
<gene>
    <name evidence="2" type="ORF">PR001_g1947</name>
    <name evidence="3" type="ORF">PR003_g5481</name>
</gene>